<evidence type="ECO:0000313" key="2">
    <source>
        <dbReference type="Proteomes" id="UP000276215"/>
    </source>
</evidence>
<evidence type="ECO:0000313" key="1">
    <source>
        <dbReference type="EMBL" id="RPB05444.1"/>
    </source>
</evidence>
<dbReference type="Proteomes" id="UP000276215">
    <property type="component" value="Unassembled WGS sequence"/>
</dbReference>
<dbReference type="EMBL" id="ML120353">
    <property type="protein sequence ID" value="RPB05444.1"/>
    <property type="molecule type" value="Genomic_DNA"/>
</dbReference>
<sequence length="62" mass="7266">LLSSQPDFQAQKSQLQETFEAADHLVIFYPVYHCELNFIEYFWGSAKVYTQAHCEYSFPSLV</sequence>
<proteinExistence type="predicted"/>
<dbReference type="OrthoDB" id="2449121at2759"/>
<name>A0A3N4K4G9_9PEZI</name>
<gene>
    <name evidence="1" type="ORF">L873DRAFT_1663104</name>
</gene>
<reference evidence="1 2" key="1">
    <citation type="journal article" date="2018" name="Nat. Ecol. Evol.">
        <title>Pezizomycetes genomes reveal the molecular basis of ectomycorrhizal truffle lifestyle.</title>
        <authorList>
            <person name="Murat C."/>
            <person name="Payen T."/>
            <person name="Noel B."/>
            <person name="Kuo A."/>
            <person name="Morin E."/>
            <person name="Chen J."/>
            <person name="Kohler A."/>
            <person name="Krizsan K."/>
            <person name="Balestrini R."/>
            <person name="Da Silva C."/>
            <person name="Montanini B."/>
            <person name="Hainaut M."/>
            <person name="Levati E."/>
            <person name="Barry K.W."/>
            <person name="Belfiori B."/>
            <person name="Cichocki N."/>
            <person name="Clum A."/>
            <person name="Dockter R.B."/>
            <person name="Fauchery L."/>
            <person name="Guy J."/>
            <person name="Iotti M."/>
            <person name="Le Tacon F."/>
            <person name="Lindquist E.A."/>
            <person name="Lipzen A."/>
            <person name="Malagnac F."/>
            <person name="Mello A."/>
            <person name="Molinier V."/>
            <person name="Miyauchi S."/>
            <person name="Poulain J."/>
            <person name="Riccioni C."/>
            <person name="Rubini A."/>
            <person name="Sitrit Y."/>
            <person name="Splivallo R."/>
            <person name="Traeger S."/>
            <person name="Wang M."/>
            <person name="Zifcakova L."/>
            <person name="Wipf D."/>
            <person name="Zambonelli A."/>
            <person name="Paolocci F."/>
            <person name="Nowrousian M."/>
            <person name="Ottonello S."/>
            <person name="Baldrian P."/>
            <person name="Spatafora J.W."/>
            <person name="Henrissat B."/>
            <person name="Nagy L.G."/>
            <person name="Aury J.M."/>
            <person name="Wincker P."/>
            <person name="Grigoriev I.V."/>
            <person name="Bonfante P."/>
            <person name="Martin F.M."/>
        </authorList>
    </citation>
    <scope>NUCLEOTIDE SEQUENCE [LARGE SCALE GENOMIC DNA]</scope>
    <source>
        <strain evidence="1 2">120613-1</strain>
    </source>
</reference>
<protein>
    <recommendedName>
        <fullName evidence="3">Tc1-like transposase DDE domain-containing protein</fullName>
    </recommendedName>
</protein>
<dbReference type="STRING" id="1336337.A0A3N4K4G9"/>
<keyword evidence="2" id="KW-1185">Reference proteome</keyword>
<organism evidence="1 2">
    <name type="scientific">Choiromyces venosus 120613-1</name>
    <dbReference type="NCBI Taxonomy" id="1336337"/>
    <lineage>
        <taxon>Eukaryota</taxon>
        <taxon>Fungi</taxon>
        <taxon>Dikarya</taxon>
        <taxon>Ascomycota</taxon>
        <taxon>Pezizomycotina</taxon>
        <taxon>Pezizomycetes</taxon>
        <taxon>Pezizales</taxon>
        <taxon>Tuberaceae</taxon>
        <taxon>Choiromyces</taxon>
    </lineage>
</organism>
<dbReference type="Gene3D" id="3.30.420.10">
    <property type="entry name" value="Ribonuclease H-like superfamily/Ribonuclease H"/>
    <property type="match status" value="1"/>
</dbReference>
<evidence type="ECO:0008006" key="3">
    <source>
        <dbReference type="Google" id="ProtNLM"/>
    </source>
</evidence>
<dbReference type="GO" id="GO:0003676">
    <property type="term" value="F:nucleic acid binding"/>
    <property type="evidence" value="ECO:0007669"/>
    <property type="project" value="InterPro"/>
</dbReference>
<dbReference type="AlphaFoldDB" id="A0A3N4K4G9"/>
<dbReference type="InterPro" id="IPR036397">
    <property type="entry name" value="RNaseH_sf"/>
</dbReference>
<feature type="non-terminal residue" evidence="1">
    <location>
        <position position="1"/>
    </location>
</feature>
<accession>A0A3N4K4G9</accession>